<evidence type="ECO:0000313" key="3">
    <source>
        <dbReference type="Proteomes" id="UP000823941"/>
    </source>
</evidence>
<evidence type="ECO:0000313" key="2">
    <source>
        <dbReference type="EMBL" id="KAG7299446.1"/>
    </source>
</evidence>
<reference evidence="2 3" key="1">
    <citation type="submission" date="2021-06" db="EMBL/GenBank/DDBJ databases">
        <title>A haploid diamondback moth (Plutella xylostella L.) genome assembly resolves 31 chromosomes and identifies a diamide resistance mutation.</title>
        <authorList>
            <person name="Ward C.M."/>
            <person name="Perry K.D."/>
            <person name="Baker G."/>
            <person name="Powis K."/>
            <person name="Heckel D.G."/>
            <person name="Baxter S.W."/>
        </authorList>
    </citation>
    <scope>NUCLEOTIDE SEQUENCE [LARGE SCALE GENOMIC DNA]</scope>
    <source>
        <strain evidence="2 3">LV</strain>
        <tissue evidence="2">Single pupa</tissue>
    </source>
</reference>
<name>A0ABQ7Q2N4_PLUXY</name>
<organism evidence="2 3">
    <name type="scientific">Plutella xylostella</name>
    <name type="common">Diamondback moth</name>
    <name type="synonym">Plutella maculipennis</name>
    <dbReference type="NCBI Taxonomy" id="51655"/>
    <lineage>
        <taxon>Eukaryota</taxon>
        <taxon>Metazoa</taxon>
        <taxon>Ecdysozoa</taxon>
        <taxon>Arthropoda</taxon>
        <taxon>Hexapoda</taxon>
        <taxon>Insecta</taxon>
        <taxon>Pterygota</taxon>
        <taxon>Neoptera</taxon>
        <taxon>Endopterygota</taxon>
        <taxon>Lepidoptera</taxon>
        <taxon>Glossata</taxon>
        <taxon>Ditrysia</taxon>
        <taxon>Yponomeutoidea</taxon>
        <taxon>Plutellidae</taxon>
        <taxon>Plutella</taxon>
    </lineage>
</organism>
<proteinExistence type="predicted"/>
<feature type="compositionally biased region" description="Polar residues" evidence="1">
    <location>
        <begin position="17"/>
        <end position="45"/>
    </location>
</feature>
<feature type="region of interest" description="Disordered" evidence="1">
    <location>
        <begin position="17"/>
        <end position="56"/>
    </location>
</feature>
<accession>A0ABQ7Q2N4</accession>
<dbReference type="EMBL" id="JAHIBW010000022">
    <property type="protein sequence ID" value="KAG7299446.1"/>
    <property type="molecule type" value="Genomic_DNA"/>
</dbReference>
<dbReference type="Proteomes" id="UP000823941">
    <property type="component" value="Chromosome 22"/>
</dbReference>
<comment type="caution">
    <text evidence="2">The sequence shown here is derived from an EMBL/GenBank/DDBJ whole genome shotgun (WGS) entry which is preliminary data.</text>
</comment>
<keyword evidence="3" id="KW-1185">Reference proteome</keyword>
<protein>
    <submittedName>
        <fullName evidence="2">Uncharacterized protein</fullName>
    </submittedName>
</protein>
<gene>
    <name evidence="2" type="ORF">JYU34_016405</name>
</gene>
<sequence>MGTVTTSLQRKCASLVTPSSRQTAATLQCTSASRSSVGPGSTSPGRRSIGATHRNSRSRAILAVHFKPVRSSVNSPGWSWIGDIATRLTMHYSSSRYDRASTLPVEDEVGLRRMKTADSPEKAD</sequence>
<evidence type="ECO:0000256" key="1">
    <source>
        <dbReference type="SAM" id="MobiDB-lite"/>
    </source>
</evidence>